<dbReference type="GO" id="GO:0051083">
    <property type="term" value="P:'de novo' cotranslational protein folding"/>
    <property type="evidence" value="ECO:0007669"/>
    <property type="project" value="TreeGrafter"/>
</dbReference>
<keyword evidence="5" id="KW-1185">Reference proteome</keyword>
<protein>
    <submittedName>
        <fullName evidence="4">DNA replication checkpoint tel2</fullName>
    </submittedName>
</protein>
<feature type="region of interest" description="Disordered" evidence="2">
    <location>
        <begin position="545"/>
        <end position="567"/>
    </location>
</feature>
<dbReference type="Proteomes" id="UP000785200">
    <property type="component" value="Unassembled WGS sequence"/>
</dbReference>
<gene>
    <name evidence="4" type="ORF">D0Z07_2406</name>
</gene>
<evidence type="ECO:0000259" key="3">
    <source>
        <dbReference type="Pfam" id="PF10193"/>
    </source>
</evidence>
<sequence>MESLLATVSTSYTDKREEEDAALVEVKQPRKAPKLSFKATTPAEALEILKNEPDHDSLISTLRYLGPNSSDFSITSPSPLAAQLAHTLVSDIVPNYWNLLYERKTPQERQAKTKAVSDLELLLACLRSVTGLNALLLVIKQLIQRSQESKTAIGGPNIQDRLTILLQVLTELIDGDETIGKLSNALWNSNVPQPKQKAIWNELLSIVGSGKIPGLAAEAEDVIGESSKKISEKYWIANGSAYSTWLARNITLWARSLPKKPENGWKCCGELLCKAFRLGHSGKLLDQNHDHKSIVKEILTTLLLQQQEQHSVQFEMLLSALPKFEQRNFILSFLKLVSKAYLSSIITSEDDSRWWQSDASVIAATAGLIQLVLAKDESRKIHLMTWLTSSSGAGVGDGIAIRRAVIAALATDKNDIETILDKILRQFGDQLYIRHTPTMQQEAHAQVLLLSAGYVHRIAPLRLRMLMRSGTHLSVVSNRLAASSPRARFLGMAIGEALSSLVDKDDKRMDFKMEEMTTPEAKWYRSLVTVFDSVGSLSALKSQTITKVPRRQPVTSQPKSKAQVPQLSGSKIISIEEISSSEDSDDDGLLPYAKPDSDASDSDDDPTLITRNKPIAPIYIRDLITFLRDTESYDKQKLGLQTAASLIRRKANFGTEVSAHAEELATLLIGLQDKYEITDFANLRLQGMIAVLIAQPLKMGQWFSKTFFDGDYSLSQRASVLTTLGLGARELGGFADEEAKTTPKSKVLPSPSKSLPPALHTLYTPSSDEVDALSTQLSNTMIAPMAATLANKITGPSILKIRTFSTRMAVEAKRKKPIANALAKIVAESFFFPLSGRFFIHLKAYGSSSHSNIVFNPFLLTLFIKTLALLIHASGPSTLSLPQMTSEFWDLLLNLRTQSLGDGTVVEALLFAFLTLLEVNEDKRDLVDRHGRQLLETQEWVEVVFGRMGGGEEEERGRMLAAGVLLRINEVVDKYQALLMGDLVGF</sequence>
<evidence type="ECO:0000256" key="1">
    <source>
        <dbReference type="ARBA" id="ARBA00006133"/>
    </source>
</evidence>
<organism evidence="4 5">
    <name type="scientific">Hyphodiscus hymeniophilus</name>
    <dbReference type="NCBI Taxonomy" id="353542"/>
    <lineage>
        <taxon>Eukaryota</taxon>
        <taxon>Fungi</taxon>
        <taxon>Dikarya</taxon>
        <taxon>Ascomycota</taxon>
        <taxon>Pezizomycotina</taxon>
        <taxon>Leotiomycetes</taxon>
        <taxon>Helotiales</taxon>
        <taxon>Hyphodiscaceae</taxon>
        <taxon>Hyphodiscus</taxon>
    </lineage>
</organism>
<dbReference type="GO" id="GO:0005829">
    <property type="term" value="C:cytosol"/>
    <property type="evidence" value="ECO:0007669"/>
    <property type="project" value="TreeGrafter"/>
</dbReference>
<dbReference type="InterPro" id="IPR051970">
    <property type="entry name" value="TEL2_Regulation"/>
</dbReference>
<dbReference type="AlphaFoldDB" id="A0A9P7AZA5"/>
<dbReference type="InterPro" id="IPR019337">
    <property type="entry name" value="Telomere_length_regulation_dom"/>
</dbReference>
<feature type="region of interest" description="Disordered" evidence="2">
    <location>
        <begin position="579"/>
        <end position="610"/>
    </location>
</feature>
<evidence type="ECO:0000256" key="2">
    <source>
        <dbReference type="SAM" id="MobiDB-lite"/>
    </source>
</evidence>
<reference evidence="4" key="1">
    <citation type="submission" date="2019-07" db="EMBL/GenBank/DDBJ databases">
        <title>Hyphodiscus hymeniophilus genome sequencing and assembly.</title>
        <authorList>
            <person name="Kramer G."/>
            <person name="Nodwell J."/>
        </authorList>
    </citation>
    <scope>NUCLEOTIDE SEQUENCE</scope>
    <source>
        <strain evidence="4">ATCC 34498</strain>
    </source>
</reference>
<feature type="compositionally biased region" description="Polar residues" evidence="2">
    <location>
        <begin position="553"/>
        <end position="567"/>
    </location>
</feature>
<comment type="similarity">
    <text evidence="1">Belongs to the TEL2 family.</text>
</comment>
<dbReference type="PANTHER" id="PTHR15830:SF10">
    <property type="entry name" value="TELOMERE LENGTH REGULATION PROTEIN TEL2 HOMOLOG"/>
    <property type="match status" value="1"/>
</dbReference>
<comment type="caution">
    <text evidence="4">The sequence shown here is derived from an EMBL/GenBank/DDBJ whole genome shotgun (WGS) entry which is preliminary data.</text>
</comment>
<dbReference type="GO" id="GO:0042162">
    <property type="term" value="F:telomeric DNA binding"/>
    <property type="evidence" value="ECO:0007669"/>
    <property type="project" value="TreeGrafter"/>
</dbReference>
<proteinExistence type="inferred from homology"/>
<dbReference type="FunFam" id="1.25.40.720:FF:000007">
    <property type="entry name" value="WGS project CABT00000000 data, contig 2.6"/>
    <property type="match status" value="1"/>
</dbReference>
<accession>A0A9P7AZA5</accession>
<dbReference type="OrthoDB" id="10258062at2759"/>
<dbReference type="Gene3D" id="1.25.40.720">
    <property type="entry name" value="Telomere length regulation protein 2, C-terminal domain"/>
    <property type="match status" value="2"/>
</dbReference>
<evidence type="ECO:0000313" key="5">
    <source>
        <dbReference type="Proteomes" id="UP000785200"/>
    </source>
</evidence>
<feature type="compositionally biased region" description="Acidic residues" evidence="2">
    <location>
        <begin position="579"/>
        <end position="588"/>
    </location>
</feature>
<dbReference type="InterPro" id="IPR038528">
    <property type="entry name" value="TEL2_C_sf"/>
</dbReference>
<dbReference type="EMBL" id="VNKQ01000005">
    <property type="protein sequence ID" value="KAG0650805.1"/>
    <property type="molecule type" value="Genomic_DNA"/>
</dbReference>
<dbReference type="FunFam" id="1.25.40.720:FF:000004">
    <property type="entry name" value="WGS project CABT00000000 data, contig 2.6"/>
    <property type="match status" value="1"/>
</dbReference>
<feature type="domain" description="Telomere length regulation protein conserved" evidence="3">
    <location>
        <begin position="617"/>
        <end position="728"/>
    </location>
</feature>
<dbReference type="Pfam" id="PF10193">
    <property type="entry name" value="Telomere_reg-2"/>
    <property type="match status" value="1"/>
</dbReference>
<dbReference type="GO" id="GO:0051879">
    <property type="term" value="F:Hsp90 protein binding"/>
    <property type="evidence" value="ECO:0007669"/>
    <property type="project" value="TreeGrafter"/>
</dbReference>
<dbReference type="PANTHER" id="PTHR15830">
    <property type="entry name" value="TELOMERE LENGTH REGULATION PROTEIN TEL2 FAMILY MEMBER"/>
    <property type="match status" value="1"/>
</dbReference>
<name>A0A9P7AZA5_9HELO</name>
<evidence type="ECO:0000313" key="4">
    <source>
        <dbReference type="EMBL" id="KAG0650805.1"/>
    </source>
</evidence>